<accession>A0A8E7FQ62</accession>
<evidence type="ECO:0000313" key="2">
    <source>
        <dbReference type="Proteomes" id="UP000678091"/>
    </source>
</evidence>
<dbReference type="EMBL" id="MW862109">
    <property type="protein sequence ID" value="QVW29127.1"/>
    <property type="molecule type" value="Genomic_DNA"/>
</dbReference>
<organism evidence="1 2">
    <name type="scientific">Pseudomonas phage Medea1</name>
    <dbReference type="NCBI Taxonomy" id="2834256"/>
    <lineage>
        <taxon>Viruses</taxon>
        <taxon>Duplodnaviria</taxon>
        <taxon>Heunggongvirae</taxon>
        <taxon>Uroviricota</taxon>
        <taxon>Caudoviricetes</taxon>
        <taxon>Medeavirus</taxon>
        <taxon>Medeavirus medea1</taxon>
    </lineage>
</organism>
<keyword evidence="2" id="KW-1185">Reference proteome</keyword>
<protein>
    <submittedName>
        <fullName evidence="1">Uncharacterized protein</fullName>
    </submittedName>
</protein>
<name>A0A8E7FQ62_9CAUD</name>
<dbReference type="Proteomes" id="UP000678091">
    <property type="component" value="Segment"/>
</dbReference>
<gene>
    <name evidence="1" type="ORF">Medea1_0060</name>
</gene>
<reference evidence="1" key="1">
    <citation type="submission" date="2021-04" db="EMBL/GenBank/DDBJ databases">
        <title>A novel bacteriophage against Pseudomonas syringae pv. tomato and it's prophylactic efficacy.</title>
        <authorList>
            <person name="Skliros D."/>
            <person name="Papazoglou P."/>
            <person name="Paraskevopoulou E.G."/>
            <person name="Gkizi D."/>
            <person name="Goumas D.E."/>
            <person name="Tjamos S."/>
            <person name="Flemetakis E."/>
        </authorList>
    </citation>
    <scope>NUCLEOTIDE SEQUENCE</scope>
</reference>
<sequence>MSPHILIDMMLDAIGEYDSLDPVGLEAMAQITAHFMSGAITKDEFNHYCARQRKAVLCAPRRAA</sequence>
<evidence type="ECO:0000313" key="1">
    <source>
        <dbReference type="EMBL" id="QVW29127.1"/>
    </source>
</evidence>
<proteinExistence type="predicted"/>